<comment type="caution">
    <text evidence="2">The sequence shown here is derived from an EMBL/GenBank/DDBJ whole genome shotgun (WGS) entry which is preliminary data.</text>
</comment>
<dbReference type="EMBL" id="AVOT02071388">
    <property type="protein sequence ID" value="MBW0561691.1"/>
    <property type="molecule type" value="Genomic_DNA"/>
</dbReference>
<organism evidence="2 3">
    <name type="scientific">Austropuccinia psidii MF-1</name>
    <dbReference type="NCBI Taxonomy" id="1389203"/>
    <lineage>
        <taxon>Eukaryota</taxon>
        <taxon>Fungi</taxon>
        <taxon>Dikarya</taxon>
        <taxon>Basidiomycota</taxon>
        <taxon>Pucciniomycotina</taxon>
        <taxon>Pucciniomycetes</taxon>
        <taxon>Pucciniales</taxon>
        <taxon>Sphaerophragmiaceae</taxon>
        <taxon>Austropuccinia</taxon>
    </lineage>
</organism>
<feature type="region of interest" description="Disordered" evidence="1">
    <location>
        <begin position="23"/>
        <end position="43"/>
    </location>
</feature>
<proteinExistence type="predicted"/>
<accession>A0A9Q3JH28</accession>
<gene>
    <name evidence="2" type="ORF">O181_101406</name>
</gene>
<evidence type="ECO:0000313" key="2">
    <source>
        <dbReference type="EMBL" id="MBW0561691.1"/>
    </source>
</evidence>
<keyword evidence="3" id="KW-1185">Reference proteome</keyword>
<name>A0A9Q3JH28_9BASI</name>
<dbReference type="Proteomes" id="UP000765509">
    <property type="component" value="Unassembled WGS sequence"/>
</dbReference>
<evidence type="ECO:0000313" key="3">
    <source>
        <dbReference type="Proteomes" id="UP000765509"/>
    </source>
</evidence>
<sequence>MAIEPVGPIFGHGPPWTIIPAMASGNHQRPPDQLRKHSPQLKGNSFHSSMHPVLKVSGVVHIWYYIPLCTIFAQKFNGDIFRNKFHDSKSWSKNPTPILKEDTSSHQSGNPWRLLEDHLRTPTTWPCSSWVGNSFRIIPRAIFRGYSSFNQFSRKQVLQYSLDNSIGPYRQQSIIPECPWPNWANSYSTVEIQSHSSVLKMARKVLVQFRQYSW</sequence>
<feature type="region of interest" description="Disordered" evidence="1">
    <location>
        <begin position="92"/>
        <end position="111"/>
    </location>
</feature>
<dbReference type="AlphaFoldDB" id="A0A9Q3JH28"/>
<reference evidence="2" key="1">
    <citation type="submission" date="2021-03" db="EMBL/GenBank/DDBJ databases">
        <title>Draft genome sequence of rust myrtle Austropuccinia psidii MF-1, a brazilian biotype.</title>
        <authorList>
            <person name="Quecine M.C."/>
            <person name="Pachon D.M.R."/>
            <person name="Bonatelli M.L."/>
            <person name="Correr F.H."/>
            <person name="Franceschini L.M."/>
            <person name="Leite T.F."/>
            <person name="Margarido G.R.A."/>
            <person name="Almeida C.A."/>
            <person name="Ferrarezi J.A."/>
            <person name="Labate C.A."/>
        </authorList>
    </citation>
    <scope>NUCLEOTIDE SEQUENCE</scope>
    <source>
        <strain evidence="2">MF-1</strain>
    </source>
</reference>
<evidence type="ECO:0000256" key="1">
    <source>
        <dbReference type="SAM" id="MobiDB-lite"/>
    </source>
</evidence>
<protein>
    <submittedName>
        <fullName evidence="2">Uncharacterized protein</fullName>
    </submittedName>
</protein>